<reference evidence="1" key="2">
    <citation type="journal article" date="2021" name="PeerJ">
        <title>Extensive microbial diversity within the chicken gut microbiome revealed by metagenomics and culture.</title>
        <authorList>
            <person name="Gilroy R."/>
            <person name="Ravi A."/>
            <person name="Getino M."/>
            <person name="Pursley I."/>
            <person name="Horton D.L."/>
            <person name="Alikhan N.F."/>
            <person name="Baker D."/>
            <person name="Gharbi K."/>
            <person name="Hall N."/>
            <person name="Watson M."/>
            <person name="Adriaenssens E.M."/>
            <person name="Foster-Nyarko E."/>
            <person name="Jarju S."/>
            <person name="Secka A."/>
            <person name="Antonio M."/>
            <person name="Oren A."/>
            <person name="Chaudhuri R.R."/>
            <person name="La Ragione R."/>
            <person name="Hildebrand F."/>
            <person name="Pallen M.J."/>
        </authorList>
    </citation>
    <scope>NUCLEOTIDE SEQUENCE</scope>
    <source>
        <strain evidence="1">ChiW17-6978</strain>
    </source>
</reference>
<comment type="caution">
    <text evidence="1">The sequence shown here is derived from an EMBL/GenBank/DDBJ whole genome shotgun (WGS) entry which is preliminary data.</text>
</comment>
<organism evidence="1 2">
    <name type="scientific">Candidatus Pelethenecus faecipullorum</name>
    <dbReference type="NCBI Taxonomy" id="2840900"/>
    <lineage>
        <taxon>Bacteria</taxon>
        <taxon>Bacillati</taxon>
        <taxon>Mycoplasmatota</taxon>
        <taxon>Mollicutes</taxon>
        <taxon>Candidatus Pelethenecus</taxon>
    </lineage>
</organism>
<evidence type="ECO:0000313" key="1">
    <source>
        <dbReference type="EMBL" id="HIT50184.1"/>
    </source>
</evidence>
<dbReference type="AlphaFoldDB" id="A0A9D1GQX4"/>
<name>A0A9D1GQX4_9MOLU</name>
<proteinExistence type="predicted"/>
<sequence length="50" mass="5964">MKNKQQIQPIDDPFLAMNQCIQIELFPDEEYADEFYILAPIDINDLYNQN</sequence>
<accession>A0A9D1GQX4</accession>
<reference evidence="1" key="1">
    <citation type="submission" date="2020-10" db="EMBL/GenBank/DDBJ databases">
        <authorList>
            <person name="Gilroy R."/>
        </authorList>
    </citation>
    <scope>NUCLEOTIDE SEQUENCE</scope>
    <source>
        <strain evidence="1">ChiW17-6978</strain>
    </source>
</reference>
<evidence type="ECO:0000313" key="2">
    <source>
        <dbReference type="Proteomes" id="UP000886758"/>
    </source>
</evidence>
<gene>
    <name evidence="1" type="ORF">IAD46_04065</name>
</gene>
<protein>
    <submittedName>
        <fullName evidence="1">Uncharacterized protein</fullName>
    </submittedName>
</protein>
<dbReference type="EMBL" id="DVLF01000122">
    <property type="protein sequence ID" value="HIT50184.1"/>
    <property type="molecule type" value="Genomic_DNA"/>
</dbReference>
<dbReference type="Proteomes" id="UP000886758">
    <property type="component" value="Unassembled WGS sequence"/>
</dbReference>